<evidence type="ECO:0000256" key="1">
    <source>
        <dbReference type="ARBA" id="ARBA00023002"/>
    </source>
</evidence>
<dbReference type="Pfam" id="PF13669">
    <property type="entry name" value="Glyoxalase_4"/>
    <property type="match status" value="1"/>
</dbReference>
<feature type="compositionally biased region" description="Basic residues" evidence="4">
    <location>
        <begin position="342"/>
        <end position="356"/>
    </location>
</feature>
<feature type="region of interest" description="Disordered" evidence="4">
    <location>
        <begin position="731"/>
        <end position="778"/>
    </location>
</feature>
<feature type="compositionally biased region" description="Basic and acidic residues" evidence="4">
    <location>
        <begin position="577"/>
        <end position="586"/>
    </location>
</feature>
<dbReference type="SUPFAM" id="SSF53720">
    <property type="entry name" value="ALDH-like"/>
    <property type="match status" value="1"/>
</dbReference>
<dbReference type="InterPro" id="IPR050740">
    <property type="entry name" value="Aldehyde_DH_Superfamily"/>
</dbReference>
<dbReference type="PANTHER" id="PTHR43353:SF5">
    <property type="entry name" value="SUCCINATE-SEMIALDEHYDE DEHYDROGENASE, MITOCHONDRIAL"/>
    <property type="match status" value="1"/>
</dbReference>
<evidence type="ECO:0000259" key="5">
    <source>
        <dbReference type="PROSITE" id="PS51819"/>
    </source>
</evidence>
<name>A0ABQ6JJN7_9ACTN</name>
<dbReference type="Gene3D" id="3.10.180.10">
    <property type="entry name" value="2,3-Dihydroxybiphenyl 1,2-Dioxygenase, domain 1"/>
    <property type="match status" value="1"/>
</dbReference>
<keyword evidence="1 3" id="KW-0560">Oxidoreductase</keyword>
<organism evidence="6 7">
    <name type="scientific">Angustibacter aerolatus</name>
    <dbReference type="NCBI Taxonomy" id="1162965"/>
    <lineage>
        <taxon>Bacteria</taxon>
        <taxon>Bacillati</taxon>
        <taxon>Actinomycetota</taxon>
        <taxon>Actinomycetes</taxon>
        <taxon>Kineosporiales</taxon>
        <taxon>Kineosporiaceae</taxon>
    </lineage>
</organism>
<accession>A0ABQ6JJN7</accession>
<dbReference type="InterPro" id="IPR029510">
    <property type="entry name" value="Ald_DH_CS_GLU"/>
</dbReference>
<dbReference type="PANTHER" id="PTHR43353">
    <property type="entry name" value="SUCCINATE-SEMIALDEHYDE DEHYDROGENASE, MITOCHONDRIAL"/>
    <property type="match status" value="1"/>
</dbReference>
<feature type="region of interest" description="Disordered" evidence="4">
    <location>
        <begin position="342"/>
        <end position="389"/>
    </location>
</feature>
<dbReference type="Gene3D" id="3.40.605.10">
    <property type="entry name" value="Aldehyde Dehydrogenase, Chain A, domain 1"/>
    <property type="match status" value="1"/>
</dbReference>
<protein>
    <recommendedName>
        <fullName evidence="5">VOC domain-containing protein</fullName>
    </recommendedName>
</protein>
<dbReference type="InterPro" id="IPR029068">
    <property type="entry name" value="Glyas_Bleomycin-R_OHBP_Dase"/>
</dbReference>
<evidence type="ECO:0000313" key="7">
    <source>
        <dbReference type="Proteomes" id="UP001157017"/>
    </source>
</evidence>
<dbReference type="Proteomes" id="UP001157017">
    <property type="component" value="Unassembled WGS sequence"/>
</dbReference>
<evidence type="ECO:0000256" key="3">
    <source>
        <dbReference type="RuleBase" id="RU003345"/>
    </source>
</evidence>
<sequence>MTEQSEQAARLVSLENGKALVDARGEVAYAAEFFRWYSEEAVRSIGSVQTAPSGANRIVVVRQPVGICVLVTPWNFPAAMATRKIGPALAAGCTVVLKPASDTPLTALAMAQVLADAGVPPGVVNVVPSRKSGQVVSAMLHDDRVRKLSFTGSTEVGRVLLAQAADQVVNCSMELGGNAPFVVFADADLDAAIEGAMIAKMRNAGEACTAANRFYVERSVADEFSRRLAERMSALVVGPGLDDGTQVGPLVNEETVGKVDDLVQAAVADGARALAGGSRADRTGWYFEPTVLVDVAPTSTILREEIFGPVAPVVAFDTEDEAVRLANDTEFGLVSLRLHRRPRPRHAGQRAAGLRHGRAEPRAGERPGRAVRRHQAERRRARGRARGDARLPGVQVHRGHLVTGPLPGVRRLDHVGLTVPDLDQAQRFLVEVLGCEFLYALGPFGDDDGEWMQEHLGVHPRARVPQNRFFRLPDGTVLEVFAYEAPDQRREPPRNSDVGGHHLALYVDDLDAAVAALHEHGVEVLGEPTASSSHHEGQRWVYFRAPWGLQARAWCRTRTARRGTACTRTHPAHRRGAPHDHRRPGDAVRAVGRGGGDRRGLGRRGTGAAHRDAAPACCSCGPSRSRCSRLANAGLVHGPAHSSIGQEGGAVGSVLALADGDTVNGSHRGHHQFLAKALAHVAPRGSTSPRTCRTTCAPSCSGPSPRSAGSTAAGATAAAARCTCSGRPQVPWAPTRSSAAGCRRPRASPSRTGWPAPTRCRCRTSATARSTSARRSRR</sequence>
<evidence type="ECO:0000313" key="6">
    <source>
        <dbReference type="EMBL" id="GMA87006.1"/>
    </source>
</evidence>
<reference evidence="7" key="1">
    <citation type="journal article" date="2019" name="Int. J. Syst. Evol. Microbiol.">
        <title>The Global Catalogue of Microorganisms (GCM) 10K type strain sequencing project: providing services to taxonomists for standard genome sequencing and annotation.</title>
        <authorList>
            <consortium name="The Broad Institute Genomics Platform"/>
            <consortium name="The Broad Institute Genome Sequencing Center for Infectious Disease"/>
            <person name="Wu L."/>
            <person name="Ma J."/>
        </authorList>
    </citation>
    <scope>NUCLEOTIDE SEQUENCE [LARGE SCALE GENOMIC DNA]</scope>
    <source>
        <strain evidence="7">NBRC 108730</strain>
    </source>
</reference>
<dbReference type="InterPro" id="IPR015590">
    <property type="entry name" value="Aldehyde_DH_dom"/>
</dbReference>
<dbReference type="InterPro" id="IPR016162">
    <property type="entry name" value="Ald_DH_N"/>
</dbReference>
<feature type="compositionally biased region" description="Basic residues" evidence="4">
    <location>
        <begin position="369"/>
        <end position="384"/>
    </location>
</feature>
<proteinExistence type="inferred from homology"/>
<dbReference type="PROSITE" id="PS51819">
    <property type="entry name" value="VOC"/>
    <property type="match status" value="1"/>
</dbReference>
<dbReference type="PROSITE" id="PS00687">
    <property type="entry name" value="ALDEHYDE_DEHYDR_GLU"/>
    <property type="match status" value="1"/>
</dbReference>
<dbReference type="EMBL" id="BSUZ01000001">
    <property type="protein sequence ID" value="GMA87006.1"/>
    <property type="molecule type" value="Genomic_DNA"/>
</dbReference>
<keyword evidence="7" id="KW-1185">Reference proteome</keyword>
<feature type="compositionally biased region" description="Basic and acidic residues" evidence="4">
    <location>
        <begin position="357"/>
        <end position="368"/>
    </location>
</feature>
<dbReference type="Pfam" id="PF00171">
    <property type="entry name" value="Aldedh"/>
    <property type="match status" value="1"/>
</dbReference>
<dbReference type="Gene3D" id="3.40.50.970">
    <property type="match status" value="1"/>
</dbReference>
<dbReference type="Gene3D" id="3.40.309.10">
    <property type="entry name" value="Aldehyde Dehydrogenase, Chain A, domain 2"/>
    <property type="match status" value="1"/>
</dbReference>
<comment type="similarity">
    <text evidence="3">Belongs to the aldehyde dehydrogenase family.</text>
</comment>
<feature type="active site" evidence="2">
    <location>
        <position position="174"/>
    </location>
</feature>
<evidence type="ECO:0000256" key="4">
    <source>
        <dbReference type="SAM" id="MobiDB-lite"/>
    </source>
</evidence>
<evidence type="ECO:0000256" key="2">
    <source>
        <dbReference type="PROSITE-ProRule" id="PRU10007"/>
    </source>
</evidence>
<feature type="domain" description="VOC" evidence="5">
    <location>
        <begin position="411"/>
        <end position="556"/>
    </location>
</feature>
<dbReference type="SUPFAM" id="SSF54593">
    <property type="entry name" value="Glyoxalase/Bleomycin resistance protein/Dihydroxybiphenyl dioxygenase"/>
    <property type="match status" value="1"/>
</dbReference>
<gene>
    <name evidence="6" type="ORF">GCM10025868_22560</name>
</gene>
<dbReference type="InterPro" id="IPR037523">
    <property type="entry name" value="VOC_core"/>
</dbReference>
<dbReference type="InterPro" id="IPR016161">
    <property type="entry name" value="Ald_DH/histidinol_DH"/>
</dbReference>
<dbReference type="InterPro" id="IPR016163">
    <property type="entry name" value="Ald_DH_C"/>
</dbReference>
<feature type="region of interest" description="Disordered" evidence="4">
    <location>
        <begin position="565"/>
        <end position="615"/>
    </location>
</feature>
<comment type="caution">
    <text evidence="6">The sequence shown here is derived from an EMBL/GenBank/DDBJ whole genome shotgun (WGS) entry which is preliminary data.</text>
</comment>